<comment type="caution">
    <text evidence="1">The sequence shown here is derived from an EMBL/GenBank/DDBJ whole genome shotgun (WGS) entry which is preliminary data.</text>
</comment>
<dbReference type="EMBL" id="MTSM01000003">
    <property type="protein sequence ID" value="OPX56591.1"/>
    <property type="molecule type" value="Genomic_DNA"/>
</dbReference>
<gene>
    <name evidence="1" type="ORF">BTE48_03995</name>
</gene>
<dbReference type="Proteomes" id="UP000191418">
    <property type="component" value="Unassembled WGS sequence"/>
</dbReference>
<accession>A0A1V4T7L5</accession>
<evidence type="ECO:0000313" key="2">
    <source>
        <dbReference type="Proteomes" id="UP000191418"/>
    </source>
</evidence>
<organism evidence="1 2">
    <name type="scientific">Oceanospirillum multiglobuliferum</name>
    <dbReference type="NCBI Taxonomy" id="64969"/>
    <lineage>
        <taxon>Bacteria</taxon>
        <taxon>Pseudomonadati</taxon>
        <taxon>Pseudomonadota</taxon>
        <taxon>Gammaproteobacteria</taxon>
        <taxon>Oceanospirillales</taxon>
        <taxon>Oceanospirillaceae</taxon>
        <taxon>Oceanospirillum</taxon>
    </lineage>
</organism>
<sequence length="103" mass="11559">MFGLFAEISAISNRKTGFELAHETVPNRKTERLIKMSIGTFINDLLRIKSFVNPVRVITRNALPPLLASLTLKGSTLCLNINQNKRLSILIFDKANQPNKGQH</sequence>
<protein>
    <submittedName>
        <fullName evidence="1">Uncharacterized protein</fullName>
    </submittedName>
</protein>
<reference evidence="1 2" key="1">
    <citation type="submission" date="2017-01" db="EMBL/GenBank/DDBJ databases">
        <title>Genome Sequencing of a Marine Spirillum, Oceanospirillum multiglobuliferum ATCC 33336, from Japan.</title>
        <authorList>
            <person name="Carney J.G."/>
            <person name="Trachtenberg A.M."/>
            <person name="Rheaume B.A."/>
            <person name="Linnane J.D."/>
            <person name="Pitts N.L."/>
            <person name="Mykles D.L."/>
            <person name="Maclea K.S."/>
        </authorList>
    </citation>
    <scope>NUCLEOTIDE SEQUENCE [LARGE SCALE GENOMIC DNA]</scope>
    <source>
        <strain evidence="1 2">ATCC 33336</strain>
    </source>
</reference>
<proteinExistence type="predicted"/>
<dbReference type="AlphaFoldDB" id="A0A1V4T7L5"/>
<keyword evidence="2" id="KW-1185">Reference proteome</keyword>
<evidence type="ECO:0000313" key="1">
    <source>
        <dbReference type="EMBL" id="OPX56591.1"/>
    </source>
</evidence>
<name>A0A1V4T7L5_9GAMM</name>